<dbReference type="PANTHER" id="PTHR35368">
    <property type="entry name" value="HYDROPEROXIDE REDUCTASE"/>
    <property type="match status" value="1"/>
</dbReference>
<accession>A0A0E3Z0C6</accession>
<reference evidence="1 2" key="1">
    <citation type="journal article" date="2015" name="Genome Announc.">
        <title>Complete Genome Sequence of Pseudoxanthomonas suwonensis Strain J1, a Cellulose-Degrading Bacterium Isolated from Leaf- and Wood-Enriched Soil.</title>
        <authorList>
            <person name="Hou L."/>
            <person name="Jiang J."/>
            <person name="Xu Z."/>
            <person name="Zhou Y."/>
            <person name="Leung F.C."/>
        </authorList>
    </citation>
    <scope>NUCLEOTIDE SEQUENCE [LARGE SCALE GENOMIC DNA]</scope>
    <source>
        <strain evidence="1 2">J1</strain>
    </source>
</reference>
<dbReference type="Gene3D" id="3.30.300.20">
    <property type="match status" value="1"/>
</dbReference>
<dbReference type="AlphaFoldDB" id="A0A0E3Z0C6"/>
<dbReference type="RefSeq" id="WP_052631280.1">
    <property type="nucleotide sequence ID" value="NZ_CP011144.1"/>
</dbReference>
<dbReference type="Pfam" id="PF02566">
    <property type="entry name" value="OsmC"/>
    <property type="match status" value="1"/>
</dbReference>
<sequence>MSGIDHIASVMSRARKVFQRRPDIAFAEDTTATAVWSGGLKSTASLPERAHVETDMPHELGGGGAGAPPGWLFRAGIASCALTSIVMSACEKGIVLSSIQVRVCSKSDTRGLLGMDDASAVAVFPGPQELRIEVEIRADGVPQQDLHALVHLGLERSPMQAALRQPPPCTVMVDTSID</sequence>
<dbReference type="EMBL" id="CP011144">
    <property type="protein sequence ID" value="AKC86439.1"/>
    <property type="molecule type" value="Genomic_DNA"/>
</dbReference>
<dbReference type="InterPro" id="IPR015946">
    <property type="entry name" value="KH_dom-like_a/b"/>
</dbReference>
<keyword evidence="2" id="KW-1185">Reference proteome</keyword>
<dbReference type="InterPro" id="IPR036102">
    <property type="entry name" value="OsmC/Ohrsf"/>
</dbReference>
<protein>
    <recommendedName>
        <fullName evidence="3">Osmotically inducible protein OsmC</fullName>
    </recommendedName>
</protein>
<dbReference type="OrthoDB" id="8850403at2"/>
<evidence type="ECO:0000313" key="1">
    <source>
        <dbReference type="EMBL" id="AKC86439.1"/>
    </source>
</evidence>
<dbReference type="SUPFAM" id="SSF82784">
    <property type="entry name" value="OsmC-like"/>
    <property type="match status" value="1"/>
</dbReference>
<dbReference type="InterPro" id="IPR003718">
    <property type="entry name" value="OsmC/Ohr_fam"/>
</dbReference>
<dbReference type="KEGG" id="psuw:WQ53_06325"/>
<dbReference type="PANTHER" id="PTHR35368:SF1">
    <property type="entry name" value="HYDROPEROXIDE REDUCTASE"/>
    <property type="match status" value="1"/>
</dbReference>
<name>A0A0E3Z0C6_9GAMM</name>
<dbReference type="Proteomes" id="UP000033067">
    <property type="component" value="Chromosome"/>
</dbReference>
<evidence type="ECO:0008006" key="3">
    <source>
        <dbReference type="Google" id="ProtNLM"/>
    </source>
</evidence>
<organism evidence="1 2">
    <name type="scientific">Pseudoxanthomonas suwonensis</name>
    <dbReference type="NCBI Taxonomy" id="314722"/>
    <lineage>
        <taxon>Bacteria</taxon>
        <taxon>Pseudomonadati</taxon>
        <taxon>Pseudomonadota</taxon>
        <taxon>Gammaproteobacteria</taxon>
        <taxon>Lysobacterales</taxon>
        <taxon>Lysobacteraceae</taxon>
        <taxon>Pseudoxanthomonas</taxon>
    </lineage>
</organism>
<dbReference type="InterPro" id="IPR052924">
    <property type="entry name" value="OsmC/Ohr_hydroprdx_reductase"/>
</dbReference>
<proteinExistence type="predicted"/>
<gene>
    <name evidence="1" type="ORF">WQ53_06325</name>
</gene>
<evidence type="ECO:0000313" key="2">
    <source>
        <dbReference type="Proteomes" id="UP000033067"/>
    </source>
</evidence>
<dbReference type="PATRIC" id="fig|314722.6.peg.1348"/>